<accession>A0A0C2BTS0</accession>
<keyword evidence="1" id="KW-1133">Transmembrane helix</keyword>
<evidence type="ECO:0000256" key="1">
    <source>
        <dbReference type="SAM" id="Phobius"/>
    </source>
</evidence>
<dbReference type="AlphaFoldDB" id="A0A0C2BTS0"/>
<dbReference type="Proteomes" id="UP000031572">
    <property type="component" value="Unassembled WGS sequence"/>
</dbReference>
<feature type="transmembrane region" description="Helical" evidence="1">
    <location>
        <begin position="72"/>
        <end position="89"/>
    </location>
</feature>
<keyword evidence="1" id="KW-0472">Membrane</keyword>
<evidence type="ECO:0000313" key="2">
    <source>
        <dbReference type="EMBL" id="KIF83404.1"/>
    </source>
</evidence>
<protein>
    <recommendedName>
        <fullName evidence="4">Inner membrane protein</fullName>
    </recommendedName>
</protein>
<dbReference type="PIRSF" id="PIRSF016789">
    <property type="entry name" value="DUF454"/>
    <property type="match status" value="1"/>
</dbReference>
<evidence type="ECO:0000313" key="3">
    <source>
        <dbReference type="Proteomes" id="UP000031572"/>
    </source>
</evidence>
<reference evidence="2 3" key="1">
    <citation type="submission" date="2014-12" db="EMBL/GenBank/DDBJ databases">
        <title>Denitrispirillum autotrophicum gen. nov., sp. nov., Denitrifying, Facultatively Autotrophic Bacteria Isolated from Rice Paddy Soil.</title>
        <authorList>
            <person name="Ishii S."/>
            <person name="Ashida N."/>
            <person name="Ohno H."/>
            <person name="Otsuka S."/>
            <person name="Yokota A."/>
            <person name="Senoo K."/>
        </authorList>
    </citation>
    <scope>NUCLEOTIDE SEQUENCE [LARGE SCALE GENOMIC DNA]</scope>
    <source>
        <strain evidence="2 3">TSA66</strain>
    </source>
</reference>
<dbReference type="EMBL" id="JWJG01000028">
    <property type="protein sequence ID" value="KIF83404.1"/>
    <property type="molecule type" value="Genomic_DNA"/>
</dbReference>
<keyword evidence="3" id="KW-1185">Reference proteome</keyword>
<evidence type="ECO:0008006" key="4">
    <source>
        <dbReference type="Google" id="ProtNLM"/>
    </source>
</evidence>
<keyword evidence="1" id="KW-0812">Transmembrane</keyword>
<comment type="caution">
    <text evidence="2">The sequence shown here is derived from an EMBL/GenBank/DDBJ whole genome shotgun (WGS) entry which is preliminary data.</text>
</comment>
<dbReference type="PANTHER" id="PTHR35813:SF1">
    <property type="entry name" value="INNER MEMBRANE PROTEIN YBAN"/>
    <property type="match status" value="1"/>
</dbReference>
<dbReference type="GO" id="GO:0005886">
    <property type="term" value="C:plasma membrane"/>
    <property type="evidence" value="ECO:0007669"/>
    <property type="project" value="TreeGrafter"/>
</dbReference>
<name>A0A0C2BTS0_9BURK</name>
<dbReference type="InterPro" id="IPR007401">
    <property type="entry name" value="DUF454"/>
</dbReference>
<feature type="transmembrane region" description="Helical" evidence="1">
    <location>
        <begin position="7"/>
        <end position="25"/>
    </location>
</feature>
<dbReference type="Pfam" id="PF04304">
    <property type="entry name" value="DUF454"/>
    <property type="match status" value="1"/>
</dbReference>
<dbReference type="OrthoDB" id="9816293at2"/>
<gene>
    <name evidence="2" type="ORF">TSA66_01345</name>
</gene>
<organism evidence="2 3">
    <name type="scientific">Noviherbaspirillum autotrophicum</name>
    <dbReference type="NCBI Taxonomy" id="709839"/>
    <lineage>
        <taxon>Bacteria</taxon>
        <taxon>Pseudomonadati</taxon>
        <taxon>Pseudomonadota</taxon>
        <taxon>Betaproteobacteria</taxon>
        <taxon>Burkholderiales</taxon>
        <taxon>Oxalobacteraceae</taxon>
        <taxon>Noviherbaspirillum</taxon>
    </lineage>
</organism>
<proteinExistence type="predicted"/>
<sequence>MKILLNIIGILAVVLAILGIFLPLLPTTPFLLLASACFVRGSERLHGWLLTNRLFGEYLRNIEEKRGIPLKGKVMTLILLWASLAFSIYTVRPLLLKGMLMAIGLGVSAWILRMKTLKYDH</sequence>
<dbReference type="PANTHER" id="PTHR35813">
    <property type="entry name" value="INNER MEMBRANE PROTEIN YBAN"/>
    <property type="match status" value="1"/>
</dbReference>
<dbReference type="STRING" id="709839.TSA66_01345"/>